<dbReference type="InterPro" id="IPR000630">
    <property type="entry name" value="Ribosomal_uS8"/>
</dbReference>
<dbReference type="GO" id="GO:0005840">
    <property type="term" value="C:ribosome"/>
    <property type="evidence" value="ECO:0007669"/>
    <property type="project" value="UniProtKB-KW"/>
</dbReference>
<gene>
    <name evidence="6" type="primary">rpsH</name>
    <name evidence="6" type="ORF">CO020_01115</name>
</gene>
<evidence type="ECO:0000256" key="5">
    <source>
        <dbReference type="ARBA" id="ARBA00035525"/>
    </source>
</evidence>
<comment type="caution">
    <text evidence="6">The sequence shown here is derived from an EMBL/GenBank/DDBJ whole genome shotgun (WGS) entry which is preliminary data.</text>
</comment>
<keyword evidence="2 6" id="KW-0689">Ribosomal protein</keyword>
<protein>
    <recommendedName>
        <fullName evidence="4">Small ribosomal subunit protein uS8</fullName>
    </recommendedName>
    <alternativeName>
        <fullName evidence="5">30S ribosomal protein S8</fullName>
    </alternativeName>
</protein>
<dbReference type="InterPro" id="IPR035987">
    <property type="entry name" value="Ribosomal_uS8_sf"/>
</dbReference>
<dbReference type="Gene3D" id="3.30.1490.10">
    <property type="match status" value="1"/>
</dbReference>
<dbReference type="GO" id="GO:0006412">
    <property type="term" value="P:translation"/>
    <property type="evidence" value="ECO:0007669"/>
    <property type="project" value="InterPro"/>
</dbReference>
<dbReference type="GO" id="GO:0003735">
    <property type="term" value="F:structural constituent of ribosome"/>
    <property type="evidence" value="ECO:0007669"/>
    <property type="project" value="InterPro"/>
</dbReference>
<dbReference type="EMBL" id="PFQX01000044">
    <property type="protein sequence ID" value="PJC65362.1"/>
    <property type="molecule type" value="Genomic_DNA"/>
</dbReference>
<sequence length="127" mass="14529">MYGDMLARIRNGLMRKLTRVKVPYSAADLAILEALVKYGYITQVVRKGRGVKRIIDIELKYGEDGAPAVTMIKLISKPSRRVYAGYRDIKRSRQGYGRYILSTPQGIKSDSEVRREKIGGEMLFEIW</sequence>
<evidence type="ECO:0000256" key="4">
    <source>
        <dbReference type="ARBA" id="ARBA00035258"/>
    </source>
</evidence>
<evidence type="ECO:0000256" key="1">
    <source>
        <dbReference type="ARBA" id="ARBA00006471"/>
    </source>
</evidence>
<dbReference type="Gene3D" id="3.30.1370.30">
    <property type="match status" value="1"/>
</dbReference>
<keyword evidence="3" id="KW-0687">Ribonucleoprotein</keyword>
<evidence type="ECO:0000313" key="6">
    <source>
        <dbReference type="EMBL" id="PJC65362.1"/>
    </source>
</evidence>
<evidence type="ECO:0000256" key="3">
    <source>
        <dbReference type="ARBA" id="ARBA00023274"/>
    </source>
</evidence>
<accession>A0A2M8G1L9</accession>
<dbReference type="SUPFAM" id="SSF56047">
    <property type="entry name" value="Ribosomal protein S8"/>
    <property type="match status" value="1"/>
</dbReference>
<organism evidence="6 7">
    <name type="scientific">Candidatus Colwellbacteria bacterium CG_4_9_14_0_2_um_filter_50_12</name>
    <dbReference type="NCBI Taxonomy" id="1974538"/>
    <lineage>
        <taxon>Bacteria</taxon>
        <taxon>Candidatus Colwelliibacteriota</taxon>
    </lineage>
</organism>
<dbReference type="Proteomes" id="UP000229674">
    <property type="component" value="Unassembled WGS sequence"/>
</dbReference>
<dbReference type="Pfam" id="PF00410">
    <property type="entry name" value="Ribosomal_S8"/>
    <property type="match status" value="1"/>
</dbReference>
<name>A0A2M8G1L9_9BACT</name>
<dbReference type="FunFam" id="3.30.1490.10:FF:000001">
    <property type="entry name" value="30S ribosomal protein S8"/>
    <property type="match status" value="1"/>
</dbReference>
<dbReference type="GO" id="GO:0005737">
    <property type="term" value="C:cytoplasm"/>
    <property type="evidence" value="ECO:0007669"/>
    <property type="project" value="UniProtKB-ARBA"/>
</dbReference>
<dbReference type="GO" id="GO:1990904">
    <property type="term" value="C:ribonucleoprotein complex"/>
    <property type="evidence" value="ECO:0007669"/>
    <property type="project" value="UniProtKB-KW"/>
</dbReference>
<evidence type="ECO:0000313" key="7">
    <source>
        <dbReference type="Proteomes" id="UP000229674"/>
    </source>
</evidence>
<evidence type="ECO:0000256" key="2">
    <source>
        <dbReference type="ARBA" id="ARBA00022980"/>
    </source>
</evidence>
<comment type="similarity">
    <text evidence="1">Belongs to the universal ribosomal protein uS8 family.</text>
</comment>
<reference evidence="7" key="1">
    <citation type="submission" date="2017-09" db="EMBL/GenBank/DDBJ databases">
        <title>Depth-based differentiation of microbial function through sediment-hosted aquifers and enrichment of novel symbionts in the deep terrestrial subsurface.</title>
        <authorList>
            <person name="Probst A.J."/>
            <person name="Ladd B."/>
            <person name="Jarett J.K."/>
            <person name="Geller-Mcgrath D.E."/>
            <person name="Sieber C.M.K."/>
            <person name="Emerson J.B."/>
            <person name="Anantharaman K."/>
            <person name="Thomas B.C."/>
            <person name="Malmstrom R."/>
            <person name="Stieglmeier M."/>
            <person name="Klingl A."/>
            <person name="Woyke T."/>
            <person name="Ryan C.M."/>
            <person name="Banfield J.F."/>
        </authorList>
    </citation>
    <scope>NUCLEOTIDE SEQUENCE [LARGE SCALE GENOMIC DNA]</scope>
</reference>
<proteinExistence type="inferred from homology"/>
<dbReference type="AlphaFoldDB" id="A0A2M8G1L9"/>
<dbReference type="PANTHER" id="PTHR11758">
    <property type="entry name" value="40S RIBOSOMAL PROTEIN S15A"/>
    <property type="match status" value="1"/>
</dbReference>